<dbReference type="PANTHER" id="PTHR21310:SF13">
    <property type="entry name" value="AMINOGLYCOSIDE PHOSPHOTRANSFERASE DOMAIN-CONTAINING PROTEIN"/>
    <property type="match status" value="1"/>
</dbReference>
<sequence>MSTNPREGLLWDDSGLFPEPQWASEPSIEAIEATCRRVLHLDALDDCSVSFKAEGGFNKVYLVRTYLAQDNCEEKWIFRVSLPVEPGKKTTGEVATLSWLERHKHIPSPRVIAFDATSKNDIGYEWILMDFMPGTPIHFRWRGMSMEAKTAFTEKMAEYQAQIFNASKFRAIGTLKDISLDARDELEIGQLVHLMLCVGSRYDFDIPRGPFRSSYDWLETFLSAIVKEQKIVINSDSDSDPDSDSSSDSDDTSGEDSDDSSEPADSSHSNEDSDSESDSGLDSGDRQFAKNVLRMAEMLLDLLPDIFPKTQAHLERTVLVHGDLSHSNILVDDDGAVTGIVDWECVSALPLWAATIMPVFLRSKDRHQPPDRDQYADADPKMEAADRIRLGDYYLESEGKNSLYWDHLMEYEQTKLRKVYSDRLSELCPAWGQAYADCGLKRDFREAIRYCDGGFCLWLRKLLEWLQSVDDGEFRSLKEIMEFGLVV</sequence>
<name>A0A428ULH4_9HYPO</name>
<keyword evidence="7" id="KW-1185">Reference proteome</keyword>
<accession>A0A428ULH4</accession>
<gene>
    <name evidence="6" type="ORF">CDV31_005142</name>
</gene>
<evidence type="ECO:0000256" key="4">
    <source>
        <dbReference type="SAM" id="MobiDB-lite"/>
    </source>
</evidence>
<feature type="domain" description="Aminoglycoside phosphotransferase" evidence="5">
    <location>
        <begin position="294"/>
        <end position="347"/>
    </location>
</feature>
<reference evidence="6 7" key="1">
    <citation type="submission" date="2017-06" db="EMBL/GenBank/DDBJ databases">
        <title>Cmopartive genomic analysis of Ambrosia Fusariam Clade fungi.</title>
        <authorList>
            <person name="Stajich J.E."/>
            <person name="Carrillo J."/>
            <person name="Kijimoto T."/>
            <person name="Eskalen A."/>
            <person name="O'Donnell K."/>
            <person name="Kasson M."/>
        </authorList>
    </citation>
    <scope>NUCLEOTIDE SEQUENCE [LARGE SCALE GENOMIC DNA]</scope>
    <source>
        <strain evidence="6 7">NRRL 20438</strain>
    </source>
</reference>
<dbReference type="AlphaFoldDB" id="A0A428ULH4"/>
<feature type="compositionally biased region" description="Acidic residues" evidence="4">
    <location>
        <begin position="237"/>
        <end position="262"/>
    </location>
</feature>
<comment type="caution">
    <text evidence="6">The sequence shown here is derived from an EMBL/GenBank/DDBJ whole genome shotgun (WGS) entry which is preliminary data.</text>
</comment>
<dbReference type="InterPro" id="IPR002575">
    <property type="entry name" value="Aminoglycoside_PTrfase"/>
</dbReference>
<dbReference type="Proteomes" id="UP000288429">
    <property type="component" value="Unassembled WGS sequence"/>
</dbReference>
<dbReference type="InterPro" id="IPR008266">
    <property type="entry name" value="Tyr_kinase_AS"/>
</dbReference>
<dbReference type="Gene3D" id="3.90.1200.10">
    <property type="match status" value="1"/>
</dbReference>
<protein>
    <recommendedName>
        <fullName evidence="1">non-specific serine/threonine protein kinase</fullName>
        <ecNumber evidence="1">2.7.11.1</ecNumber>
    </recommendedName>
</protein>
<comment type="catalytic activity">
    <reaction evidence="3">
        <text>L-seryl-[protein] + ATP = O-phospho-L-seryl-[protein] + ADP + H(+)</text>
        <dbReference type="Rhea" id="RHEA:17989"/>
        <dbReference type="Rhea" id="RHEA-COMP:9863"/>
        <dbReference type="Rhea" id="RHEA-COMP:11604"/>
        <dbReference type="ChEBI" id="CHEBI:15378"/>
        <dbReference type="ChEBI" id="CHEBI:29999"/>
        <dbReference type="ChEBI" id="CHEBI:30616"/>
        <dbReference type="ChEBI" id="CHEBI:83421"/>
        <dbReference type="ChEBI" id="CHEBI:456216"/>
        <dbReference type="EC" id="2.7.11.1"/>
    </reaction>
</comment>
<evidence type="ECO:0000313" key="6">
    <source>
        <dbReference type="EMBL" id="RSM15062.1"/>
    </source>
</evidence>
<dbReference type="PANTHER" id="PTHR21310">
    <property type="entry name" value="AMINOGLYCOSIDE PHOSPHOTRANSFERASE-RELATED-RELATED"/>
    <property type="match status" value="1"/>
</dbReference>
<comment type="catalytic activity">
    <reaction evidence="2">
        <text>L-threonyl-[protein] + ATP = O-phospho-L-threonyl-[protein] + ADP + H(+)</text>
        <dbReference type="Rhea" id="RHEA:46608"/>
        <dbReference type="Rhea" id="RHEA-COMP:11060"/>
        <dbReference type="Rhea" id="RHEA-COMP:11605"/>
        <dbReference type="ChEBI" id="CHEBI:15378"/>
        <dbReference type="ChEBI" id="CHEBI:30013"/>
        <dbReference type="ChEBI" id="CHEBI:30616"/>
        <dbReference type="ChEBI" id="CHEBI:61977"/>
        <dbReference type="ChEBI" id="CHEBI:456216"/>
        <dbReference type="EC" id="2.7.11.1"/>
    </reaction>
</comment>
<evidence type="ECO:0000256" key="1">
    <source>
        <dbReference type="ARBA" id="ARBA00012513"/>
    </source>
</evidence>
<evidence type="ECO:0000313" key="7">
    <source>
        <dbReference type="Proteomes" id="UP000288429"/>
    </source>
</evidence>
<dbReference type="GO" id="GO:0004674">
    <property type="term" value="F:protein serine/threonine kinase activity"/>
    <property type="evidence" value="ECO:0007669"/>
    <property type="project" value="UniProtKB-EC"/>
</dbReference>
<dbReference type="Pfam" id="PF01636">
    <property type="entry name" value="APH"/>
    <property type="match status" value="2"/>
</dbReference>
<evidence type="ECO:0000256" key="2">
    <source>
        <dbReference type="ARBA" id="ARBA00047899"/>
    </source>
</evidence>
<organism evidence="6 7">
    <name type="scientific">Fusarium ambrosium</name>
    <dbReference type="NCBI Taxonomy" id="131363"/>
    <lineage>
        <taxon>Eukaryota</taxon>
        <taxon>Fungi</taxon>
        <taxon>Dikarya</taxon>
        <taxon>Ascomycota</taxon>
        <taxon>Pezizomycotina</taxon>
        <taxon>Sordariomycetes</taxon>
        <taxon>Hypocreomycetidae</taxon>
        <taxon>Hypocreales</taxon>
        <taxon>Nectriaceae</taxon>
        <taxon>Fusarium</taxon>
        <taxon>Fusarium solani species complex</taxon>
    </lineage>
</organism>
<evidence type="ECO:0000256" key="3">
    <source>
        <dbReference type="ARBA" id="ARBA00048679"/>
    </source>
</evidence>
<dbReference type="InterPro" id="IPR051678">
    <property type="entry name" value="AGP_Transferase"/>
</dbReference>
<proteinExistence type="predicted"/>
<feature type="region of interest" description="Disordered" evidence="4">
    <location>
        <begin position="233"/>
        <end position="285"/>
    </location>
</feature>
<feature type="domain" description="Aminoglycoside phosphotransferase" evidence="5">
    <location>
        <begin position="61"/>
        <end position="163"/>
    </location>
</feature>
<dbReference type="PROSITE" id="PS00109">
    <property type="entry name" value="PROTEIN_KINASE_TYR"/>
    <property type="match status" value="1"/>
</dbReference>
<dbReference type="EMBL" id="NIZV01000052">
    <property type="protein sequence ID" value="RSM15062.1"/>
    <property type="molecule type" value="Genomic_DNA"/>
</dbReference>
<evidence type="ECO:0000259" key="5">
    <source>
        <dbReference type="Pfam" id="PF01636"/>
    </source>
</evidence>
<dbReference type="EC" id="2.7.11.1" evidence="1"/>
<dbReference type="SUPFAM" id="SSF56112">
    <property type="entry name" value="Protein kinase-like (PK-like)"/>
    <property type="match status" value="1"/>
</dbReference>
<dbReference type="InterPro" id="IPR011009">
    <property type="entry name" value="Kinase-like_dom_sf"/>
</dbReference>